<dbReference type="Gene3D" id="3.10.110.10">
    <property type="entry name" value="Ubiquitin Conjugating Enzyme"/>
    <property type="match status" value="1"/>
</dbReference>
<evidence type="ECO:0000313" key="4">
    <source>
        <dbReference type="Proteomes" id="UP000294847"/>
    </source>
</evidence>
<evidence type="ECO:0000313" key="3">
    <source>
        <dbReference type="EMBL" id="QBZ63183.1"/>
    </source>
</evidence>
<dbReference type="SUPFAM" id="SSF54495">
    <property type="entry name" value="UBC-like"/>
    <property type="match status" value="1"/>
</dbReference>
<gene>
    <name evidence="3" type="ORF">PoMZ_12080</name>
</gene>
<evidence type="ECO:0000256" key="1">
    <source>
        <dbReference type="ARBA" id="ARBA00022786"/>
    </source>
</evidence>
<keyword evidence="1" id="KW-0833">Ubl conjugation pathway</keyword>
<dbReference type="PROSITE" id="PS50127">
    <property type="entry name" value="UBC_2"/>
    <property type="match status" value="1"/>
</dbReference>
<dbReference type="PANTHER" id="PTHR24067">
    <property type="entry name" value="UBIQUITIN-CONJUGATING ENZYME E2"/>
    <property type="match status" value="1"/>
</dbReference>
<dbReference type="InterPro" id="IPR016135">
    <property type="entry name" value="UBQ-conjugating_enzyme/RWD"/>
</dbReference>
<dbReference type="SMR" id="A0A4P7NLW9"/>
<dbReference type="EMBL" id="CP034208">
    <property type="protein sequence ID" value="QBZ63183.1"/>
    <property type="molecule type" value="Genomic_DNA"/>
</dbReference>
<dbReference type="Pfam" id="PF00179">
    <property type="entry name" value="UQ_con"/>
    <property type="match status" value="1"/>
</dbReference>
<dbReference type="SMART" id="SM00212">
    <property type="entry name" value="UBCc"/>
    <property type="match status" value="1"/>
</dbReference>
<proteinExistence type="predicted"/>
<dbReference type="CDD" id="cd23812">
    <property type="entry name" value="UBCc_ScPEX4-like"/>
    <property type="match status" value="1"/>
</dbReference>
<dbReference type="Proteomes" id="UP000294847">
    <property type="component" value="Chromosome 5"/>
</dbReference>
<reference evidence="3 4" key="1">
    <citation type="journal article" date="2019" name="Mol. Biol. Evol.">
        <title>Blast fungal genomes show frequent chromosomal changes, gene gains and losses, and effector gene turnover.</title>
        <authorList>
            <person name="Gomez Luciano L.B."/>
            <person name="Jason Tsai I."/>
            <person name="Chuma I."/>
            <person name="Tosa Y."/>
            <person name="Chen Y.H."/>
            <person name="Li J.Y."/>
            <person name="Li M.Y."/>
            <person name="Jade Lu M.Y."/>
            <person name="Nakayashiki H."/>
            <person name="Li W.H."/>
        </authorList>
    </citation>
    <scope>NUCLEOTIDE SEQUENCE [LARGE SCALE GENOMIC DNA]</scope>
    <source>
        <strain evidence="3">MZ5-1-6</strain>
    </source>
</reference>
<dbReference type="InterPro" id="IPR000608">
    <property type="entry name" value="UBC"/>
</dbReference>
<feature type="domain" description="UBC core" evidence="2">
    <location>
        <begin position="8"/>
        <end position="161"/>
    </location>
</feature>
<sequence length="166" mass="18003">MAPKSDRSATRRLIKELETWHGESKSETGVERLGPVNEGELLQWEAVINGKGIGGGYDAGRWLLEIKIPPTYPLHPPTVRFVTPVVHANVNLADGEVCLDLLKEAWTPAYSVLETVRAVRLLLATPEPDSPLNVDVAALVRAGDALGAARLVEFWITDGGGRYDGP</sequence>
<dbReference type="AlphaFoldDB" id="A0A4P7NLW9"/>
<organism evidence="3 4">
    <name type="scientific">Pyricularia oryzae</name>
    <name type="common">Rice blast fungus</name>
    <name type="synonym">Magnaporthe oryzae</name>
    <dbReference type="NCBI Taxonomy" id="318829"/>
    <lineage>
        <taxon>Eukaryota</taxon>
        <taxon>Fungi</taxon>
        <taxon>Dikarya</taxon>
        <taxon>Ascomycota</taxon>
        <taxon>Pezizomycotina</taxon>
        <taxon>Sordariomycetes</taxon>
        <taxon>Sordariomycetidae</taxon>
        <taxon>Magnaporthales</taxon>
        <taxon>Pyriculariaceae</taxon>
        <taxon>Pyricularia</taxon>
    </lineage>
</organism>
<dbReference type="InterPro" id="IPR050113">
    <property type="entry name" value="Ub_conjugating_enzyme"/>
</dbReference>
<evidence type="ECO:0000259" key="2">
    <source>
        <dbReference type="PROSITE" id="PS50127"/>
    </source>
</evidence>
<name>A0A4P7NLW9_PYROR</name>
<accession>A0A4P7NLW9</accession>
<protein>
    <recommendedName>
        <fullName evidence="2">UBC core domain-containing protein</fullName>
    </recommendedName>
</protein>
<dbReference type="VEuPathDB" id="FungiDB:M_BR32_EuGene_00018261"/>
<dbReference type="OMA" id="WRAVMKG"/>